<dbReference type="SMART" id="SM00490">
    <property type="entry name" value="HELICc"/>
    <property type="match status" value="1"/>
</dbReference>
<organism evidence="14 15">
    <name type="scientific">Leersia perrieri</name>
    <dbReference type="NCBI Taxonomy" id="77586"/>
    <lineage>
        <taxon>Eukaryota</taxon>
        <taxon>Viridiplantae</taxon>
        <taxon>Streptophyta</taxon>
        <taxon>Embryophyta</taxon>
        <taxon>Tracheophyta</taxon>
        <taxon>Spermatophyta</taxon>
        <taxon>Magnoliopsida</taxon>
        <taxon>Liliopsida</taxon>
        <taxon>Poales</taxon>
        <taxon>Poaceae</taxon>
        <taxon>BOP clade</taxon>
        <taxon>Oryzoideae</taxon>
        <taxon>Oryzeae</taxon>
        <taxon>Oryzinae</taxon>
        <taxon>Leersia</taxon>
    </lineage>
</organism>
<keyword evidence="9" id="KW-0539">Nucleus</keyword>
<reference evidence="14 15" key="1">
    <citation type="submission" date="2012-08" db="EMBL/GenBank/DDBJ databases">
        <title>Oryza genome evolution.</title>
        <authorList>
            <person name="Wing R.A."/>
        </authorList>
    </citation>
    <scope>NUCLEOTIDE SEQUENCE</scope>
</reference>
<evidence type="ECO:0000256" key="6">
    <source>
        <dbReference type="ARBA" id="ARBA00023015"/>
    </source>
</evidence>
<reference evidence="14" key="3">
    <citation type="submission" date="2015-04" db="UniProtKB">
        <authorList>
            <consortium name="EnsemblPlants"/>
        </authorList>
    </citation>
    <scope>IDENTIFICATION</scope>
</reference>
<dbReference type="SUPFAM" id="SSF52540">
    <property type="entry name" value="P-loop containing nucleoside triphosphate hydrolases"/>
    <property type="match status" value="2"/>
</dbReference>
<evidence type="ECO:0000256" key="5">
    <source>
        <dbReference type="ARBA" id="ARBA00022840"/>
    </source>
</evidence>
<protein>
    <recommendedName>
        <fullName evidence="16">Helicase C-terminal domain-containing protein</fullName>
    </recommendedName>
</protein>
<dbReference type="GO" id="GO:0016787">
    <property type="term" value="F:hydrolase activity"/>
    <property type="evidence" value="ECO:0007669"/>
    <property type="project" value="UniProtKB-KW"/>
</dbReference>
<dbReference type="InterPro" id="IPR038718">
    <property type="entry name" value="SNF2-like_sf"/>
</dbReference>
<dbReference type="Gene3D" id="3.40.50.10810">
    <property type="entry name" value="Tandem AAA-ATPase domain"/>
    <property type="match status" value="2"/>
</dbReference>
<evidence type="ECO:0008006" key="16">
    <source>
        <dbReference type="Google" id="ProtNLM"/>
    </source>
</evidence>
<comment type="subcellular location">
    <subcellularLocation>
        <location evidence="1">Nucleus</location>
    </subcellularLocation>
</comment>
<evidence type="ECO:0000256" key="10">
    <source>
        <dbReference type="SAM" id="MobiDB-lite"/>
    </source>
</evidence>
<feature type="compositionally biased region" description="Polar residues" evidence="10">
    <location>
        <begin position="16"/>
        <end position="25"/>
    </location>
</feature>
<dbReference type="GO" id="GO:0005634">
    <property type="term" value="C:nucleus"/>
    <property type="evidence" value="ECO:0007669"/>
    <property type="project" value="UniProtKB-SubCell"/>
</dbReference>
<feature type="compositionally biased region" description="Low complexity" evidence="10">
    <location>
        <begin position="122"/>
        <end position="138"/>
    </location>
</feature>
<dbReference type="InterPro" id="IPR027417">
    <property type="entry name" value="P-loop_NTPase"/>
</dbReference>
<evidence type="ECO:0000256" key="2">
    <source>
        <dbReference type="ARBA" id="ARBA00022741"/>
    </source>
</evidence>
<proteinExistence type="predicted"/>
<dbReference type="HOGENOM" id="CLU_004404_1_2_1"/>
<dbReference type="GO" id="GO:0080188">
    <property type="term" value="P:gene silencing by siRNA-directed DNA methylation"/>
    <property type="evidence" value="ECO:0007669"/>
    <property type="project" value="InterPro"/>
</dbReference>
<dbReference type="STRING" id="77586.A0A0D9VPW8"/>
<dbReference type="InterPro" id="IPR000330">
    <property type="entry name" value="SNF2_N"/>
</dbReference>
<keyword evidence="7" id="KW-0238">DNA-binding</keyword>
<dbReference type="Proteomes" id="UP000032180">
    <property type="component" value="Chromosome 3"/>
</dbReference>
<feature type="domain" description="AP2/ERF" evidence="11">
    <location>
        <begin position="301"/>
        <end position="360"/>
    </location>
</feature>
<dbReference type="CDD" id="cd18793">
    <property type="entry name" value="SF2_C_SNF"/>
    <property type="match status" value="1"/>
</dbReference>
<evidence type="ECO:0000259" key="11">
    <source>
        <dbReference type="PROSITE" id="PS51032"/>
    </source>
</evidence>
<dbReference type="PROSITE" id="PS51032">
    <property type="entry name" value="AP2_ERF"/>
    <property type="match status" value="1"/>
</dbReference>
<dbReference type="InterPro" id="IPR001471">
    <property type="entry name" value="AP2/ERF_dom"/>
</dbReference>
<keyword evidence="15" id="KW-1185">Reference proteome</keyword>
<dbReference type="PANTHER" id="PTHR45821">
    <property type="entry name" value="SNF2 DOMAIN-CONTAINING PROTEIN CLASSY 2-RELATED"/>
    <property type="match status" value="1"/>
</dbReference>
<dbReference type="Pfam" id="PF00271">
    <property type="entry name" value="Helicase_C"/>
    <property type="match status" value="1"/>
</dbReference>
<feature type="compositionally biased region" description="Polar residues" evidence="10">
    <location>
        <begin position="83"/>
        <end position="93"/>
    </location>
</feature>
<evidence type="ECO:0000259" key="13">
    <source>
        <dbReference type="PROSITE" id="PS51194"/>
    </source>
</evidence>
<evidence type="ECO:0000256" key="7">
    <source>
        <dbReference type="ARBA" id="ARBA00023125"/>
    </source>
</evidence>
<dbReference type="Gramene" id="LPERR03G04260.1">
    <property type="protein sequence ID" value="LPERR03G04260.1"/>
    <property type="gene ID" value="LPERR03G04260"/>
</dbReference>
<dbReference type="EnsemblPlants" id="LPERR03G04260.1">
    <property type="protein sequence ID" value="LPERR03G04260.1"/>
    <property type="gene ID" value="LPERR03G04260"/>
</dbReference>
<dbReference type="Pfam" id="PF00176">
    <property type="entry name" value="SNF2-rel_dom"/>
    <property type="match status" value="1"/>
</dbReference>
<feature type="region of interest" description="Disordered" evidence="10">
    <location>
        <begin position="1"/>
        <end position="235"/>
    </location>
</feature>
<dbReference type="PROSITE" id="PS51194">
    <property type="entry name" value="HELICASE_CTER"/>
    <property type="match status" value="1"/>
</dbReference>
<evidence type="ECO:0000256" key="4">
    <source>
        <dbReference type="ARBA" id="ARBA00022806"/>
    </source>
</evidence>
<dbReference type="InterPro" id="IPR044567">
    <property type="entry name" value="CLSY/DRD1"/>
</dbReference>
<feature type="region of interest" description="Disordered" evidence="10">
    <location>
        <begin position="479"/>
        <end position="509"/>
    </location>
</feature>
<dbReference type="GO" id="GO:0003677">
    <property type="term" value="F:DNA binding"/>
    <property type="evidence" value="ECO:0007669"/>
    <property type="project" value="UniProtKB-KW"/>
</dbReference>
<keyword evidence="6" id="KW-0805">Transcription regulation</keyword>
<dbReference type="GO" id="GO:0005524">
    <property type="term" value="F:ATP binding"/>
    <property type="evidence" value="ECO:0007669"/>
    <property type="project" value="UniProtKB-KW"/>
</dbReference>
<feature type="domain" description="Helicase ATP-binding" evidence="12">
    <location>
        <begin position="1011"/>
        <end position="1076"/>
    </location>
</feature>
<feature type="domain" description="Helicase C-terminal" evidence="13">
    <location>
        <begin position="1232"/>
        <end position="1401"/>
    </location>
</feature>
<feature type="compositionally biased region" description="Low complexity" evidence="10">
    <location>
        <begin position="62"/>
        <end position="78"/>
    </location>
</feature>
<dbReference type="Gene3D" id="3.30.730.10">
    <property type="entry name" value="AP2/ERF domain"/>
    <property type="match status" value="1"/>
</dbReference>
<feature type="compositionally biased region" description="Basic and acidic residues" evidence="10">
    <location>
        <begin position="487"/>
        <end position="498"/>
    </location>
</feature>
<evidence type="ECO:0000313" key="15">
    <source>
        <dbReference type="Proteomes" id="UP000032180"/>
    </source>
</evidence>
<evidence type="ECO:0000259" key="12">
    <source>
        <dbReference type="PROSITE" id="PS51192"/>
    </source>
</evidence>
<keyword evidence="4" id="KW-0347">Helicase</keyword>
<dbReference type="InterPro" id="IPR014001">
    <property type="entry name" value="Helicase_ATP-bd"/>
</dbReference>
<dbReference type="InterPro" id="IPR049730">
    <property type="entry name" value="SNF2/RAD54-like_C"/>
</dbReference>
<evidence type="ECO:0000256" key="1">
    <source>
        <dbReference type="ARBA" id="ARBA00004123"/>
    </source>
</evidence>
<evidence type="ECO:0000256" key="8">
    <source>
        <dbReference type="ARBA" id="ARBA00023163"/>
    </source>
</evidence>
<keyword evidence="8" id="KW-0804">Transcription</keyword>
<keyword evidence="2" id="KW-0547">Nucleotide-binding</keyword>
<dbReference type="eggNOG" id="KOG0390">
    <property type="taxonomic scope" value="Eukaryota"/>
</dbReference>
<dbReference type="InterPro" id="IPR001650">
    <property type="entry name" value="Helicase_C-like"/>
</dbReference>
<name>A0A0D9VPW8_9ORYZ</name>
<evidence type="ECO:0000313" key="14">
    <source>
        <dbReference type="EnsemblPlants" id="LPERR03G04260.1"/>
    </source>
</evidence>
<reference evidence="15" key="2">
    <citation type="submission" date="2013-12" db="EMBL/GenBank/DDBJ databases">
        <authorList>
            <person name="Yu Y."/>
            <person name="Lee S."/>
            <person name="de Baynast K."/>
            <person name="Wissotski M."/>
            <person name="Liu L."/>
            <person name="Talag J."/>
            <person name="Goicoechea J."/>
            <person name="Angelova A."/>
            <person name="Jetty R."/>
            <person name="Kudrna D."/>
            <person name="Golser W."/>
            <person name="Rivera L."/>
            <person name="Zhang J."/>
            <person name="Wing R."/>
        </authorList>
    </citation>
    <scope>NUCLEOTIDE SEQUENCE</scope>
</reference>
<accession>A0A0D9VPW8</accession>
<evidence type="ECO:0000256" key="3">
    <source>
        <dbReference type="ARBA" id="ARBA00022801"/>
    </source>
</evidence>
<feature type="compositionally biased region" description="Low complexity" evidence="10">
    <location>
        <begin position="154"/>
        <end position="175"/>
    </location>
</feature>
<keyword evidence="5" id="KW-0067">ATP-binding</keyword>
<keyword evidence="3" id="KW-0378">Hydrolase</keyword>
<dbReference type="PROSITE" id="PS51192">
    <property type="entry name" value="HELICASE_ATP_BIND_1"/>
    <property type="match status" value="1"/>
</dbReference>
<dbReference type="InterPro" id="IPR036955">
    <property type="entry name" value="AP2/ERF_dom_sf"/>
</dbReference>
<dbReference type="GO" id="GO:0003700">
    <property type="term" value="F:DNA-binding transcription factor activity"/>
    <property type="evidence" value="ECO:0007669"/>
    <property type="project" value="InterPro"/>
</dbReference>
<dbReference type="PANTHER" id="PTHR45821:SF12">
    <property type="entry name" value="OS03G0165266 PROTEIN"/>
    <property type="match status" value="1"/>
</dbReference>
<feature type="compositionally biased region" description="Polar residues" evidence="10">
    <location>
        <begin position="210"/>
        <end position="227"/>
    </location>
</feature>
<sequence>MAGFSGDPMAGKHLTPFQQTNNAPQMNGAPRPATNYGAPVATARAPSPRPPMQNATTTSTGAPRPANLAAPGAAAITPKPHPSMQNGTPTTSAPRPANLGASGATAMTPKPHPSMQNAPRMAGAPRPANNGAPGAAARTASPHPAQMQNAPQMSGAPRPAANNGASAATAPSPSRQNAPPTTGVPRPAANYASSGAHPPTPTMMPPAAGQMSSHTVVPGTGIQTTTPRKMRGSIPAMTPAMVPTTVTTVPATRPPHAPLQPTQATPPTTAMAPTFVPAPQAPQAQGAPSMAMQLQPRPQIPYIGVRRDVTTGVFTALVMDPDTNTPRAVGAFGDSNAAALAHDRLEIAFHGVAAARVNFGAGFHGVEHRFLSYLRTMKDTSTETVCKVVANEGRYDSMYSIYLKQTYNMMMDESRPTPAWLMDLKLEFYIERACEIGVDALNGTRDQLVERFVEMHKNKATNPNWREWYFKKKMAQRQQQQGMVNKRKAEDGEDDQQHKRQQQVSPGNSAPGIIACIVCINDDSGHDDASNSWMDPDSRKRQKHGSGHCILSPTQFHSSILRHNRSVRLQFLEKYNDLKCGSDTEDYKAISMKRLELICTLERLQEVPIQLPYSSPLKSSDIKHSLEQNGRNSSCPHITDLDSGSAGDHTCANVDNTSADTTVIVVDSDDADSITSFIDESSSSSKQSVNYIQGNVLPEQLIQHQEISMLNCENISSEAQVIVQKGKDSMDINNVFYNKVGHEEIGKEEGQPENVQIKGTLKKDVISFADSDEPSYEVMQIQSSTNGNFDQYDNNNLVDDLEGLWMDMSLAMSYLKTIGSDHNIVPSESSCEQVEDECHHDFLMKDDLGIVCRICGLIQQRIENIFEFQWKKRKQLYRAHSSSEHRNSSHADANDNNLGTILEVVPDALSIHPQHSQQMKPHQVEGFNFLIKNLVDENNPGGCILAHAPELNFSVGELMIFLCMTSTPKLINGLNNSKSLNLWEESRSILLLGYQQFACIVSDHTSDTEAIMCQEKLLKVPSLVILDEGHTPRNEETDLLTSLENIQTPRKVVLSGTLFQNHVREVFNILNLVRPKFLKMDKSRAIVKSILSKVDLLGKSTRSKNISDKDFYDLVQEHLQKDGNDKMRVMIIQKLRDLTSDVLHYYQGKLLEELPGIVDFTVFLNMSSKQEEIIKGLDGINKFAKRSKCNAVSLHPCLKSVNKADAEDGNVSCRKIGSIISGIDINDGVKAKFIHNLLSLSEAAGEKVLVFSQYVRSLLFLEKLVTRMKGWKPDKHTFKVTGGSTPDQREQAVQRFNNSPDAKVFFGSIKACGEGISLVGSSRIVIVDVHENPAVMRQAIGRAYRPGQSKMVYCYRLVAADSSEEEDHRTAFKKERVSKLWFEWNELCSSGDFELATVDVSDSEDRLLESPALQKDIKALFKR</sequence>
<dbReference type="Gene3D" id="3.40.50.300">
    <property type="entry name" value="P-loop containing nucleotide triphosphate hydrolases"/>
    <property type="match status" value="1"/>
</dbReference>
<evidence type="ECO:0000256" key="9">
    <source>
        <dbReference type="ARBA" id="ARBA00023242"/>
    </source>
</evidence>
<dbReference type="GO" id="GO:0004386">
    <property type="term" value="F:helicase activity"/>
    <property type="evidence" value="ECO:0007669"/>
    <property type="project" value="UniProtKB-KW"/>
</dbReference>